<evidence type="ECO:0000313" key="2">
    <source>
        <dbReference type="EMBL" id="MES1918099.1"/>
    </source>
</evidence>
<organism evidence="2 3">
    <name type="scientific">Bonamia ostreae</name>
    <dbReference type="NCBI Taxonomy" id="126728"/>
    <lineage>
        <taxon>Eukaryota</taxon>
        <taxon>Sar</taxon>
        <taxon>Rhizaria</taxon>
        <taxon>Endomyxa</taxon>
        <taxon>Ascetosporea</taxon>
        <taxon>Haplosporida</taxon>
        <taxon>Bonamia</taxon>
    </lineage>
</organism>
<evidence type="ECO:0000313" key="3">
    <source>
        <dbReference type="Proteomes" id="UP001439008"/>
    </source>
</evidence>
<accession>A0ABV2AF67</accession>
<proteinExistence type="predicted"/>
<dbReference type="Gene3D" id="2.10.70.10">
    <property type="entry name" value="Complement Module, domain 1"/>
    <property type="match status" value="1"/>
</dbReference>
<feature type="transmembrane region" description="Helical" evidence="1">
    <location>
        <begin position="201"/>
        <end position="226"/>
    </location>
</feature>
<evidence type="ECO:0000256" key="1">
    <source>
        <dbReference type="SAM" id="Phobius"/>
    </source>
</evidence>
<comment type="caution">
    <text evidence="2">The sequence shown here is derived from an EMBL/GenBank/DDBJ whole genome shotgun (WGS) entry which is preliminary data.</text>
</comment>
<protein>
    <submittedName>
        <fullName evidence="2">Uncharacterized protein</fullName>
    </submittedName>
</protein>
<sequence>MTVCNIPPRIEKLDYSAENCISTDKKFYGKCLLRLNSPYAYQLNKSFVTHKLLFKCEEGKTKHREFSIMKTCDLPKISIPGTMNFSLCNLSKSGSRFWGRCLVKPYNGYNMSSVDLDILCDKNGATIPDKIEVQRETNHFCILPEINNGQYKIQVPVKINDIVVYRCDFLYTSHVGKRSARLNCSDFGLETSPECRLSIKMMILVFFLPVILLAVLIFIVILFLYLRRMLCFRRRGIINETSIESVKSSSKISSNFVIGDF</sequence>
<name>A0ABV2AF67_9EUKA</name>
<keyword evidence="3" id="KW-1185">Reference proteome</keyword>
<keyword evidence="1" id="KW-0812">Transmembrane</keyword>
<gene>
    <name evidence="2" type="ORF">MHBO_000120</name>
</gene>
<dbReference type="EMBL" id="JBDODL010000015">
    <property type="protein sequence ID" value="MES1918099.1"/>
    <property type="molecule type" value="Genomic_DNA"/>
</dbReference>
<keyword evidence="1" id="KW-0472">Membrane</keyword>
<dbReference type="Proteomes" id="UP001439008">
    <property type="component" value="Unassembled WGS sequence"/>
</dbReference>
<keyword evidence="1" id="KW-1133">Transmembrane helix</keyword>
<reference evidence="2 3" key="1">
    <citation type="journal article" date="2024" name="BMC Biol.">
        <title>Comparative genomics of Ascetosporea gives new insight into the evolutionary basis for animal parasitism in Rhizaria.</title>
        <authorList>
            <person name="Hiltunen Thoren M."/>
            <person name="Onut-Brannstrom I."/>
            <person name="Alfjorden A."/>
            <person name="Peckova H."/>
            <person name="Swords F."/>
            <person name="Hooper C."/>
            <person name="Holzer A.S."/>
            <person name="Bass D."/>
            <person name="Burki F."/>
        </authorList>
    </citation>
    <scope>NUCLEOTIDE SEQUENCE [LARGE SCALE GENOMIC DNA]</scope>
    <source>
        <strain evidence="2">20-A016</strain>
    </source>
</reference>